<dbReference type="PANTHER" id="PTHR30469:SF12">
    <property type="entry name" value="MULTIDRUG RESISTANCE PROTEIN MDTA"/>
    <property type="match status" value="1"/>
</dbReference>
<dbReference type="Gene3D" id="2.40.50.100">
    <property type="match status" value="1"/>
</dbReference>
<keyword evidence="1" id="KW-0175">Coiled coil</keyword>
<name>A0A3B0UGD6_9ZZZZ</name>
<feature type="transmembrane region" description="Helical" evidence="3">
    <location>
        <begin position="42"/>
        <end position="66"/>
    </location>
</feature>
<evidence type="ECO:0000256" key="3">
    <source>
        <dbReference type="SAM" id="Phobius"/>
    </source>
</evidence>
<evidence type="ECO:0000313" key="4">
    <source>
        <dbReference type="EMBL" id="VAW18676.1"/>
    </source>
</evidence>
<feature type="region of interest" description="Disordered" evidence="2">
    <location>
        <begin position="1"/>
        <end position="31"/>
    </location>
</feature>
<reference evidence="4" key="1">
    <citation type="submission" date="2018-06" db="EMBL/GenBank/DDBJ databases">
        <authorList>
            <person name="Zhirakovskaya E."/>
        </authorList>
    </citation>
    <scope>NUCLEOTIDE SEQUENCE</scope>
</reference>
<evidence type="ECO:0000256" key="1">
    <source>
        <dbReference type="SAM" id="Coils"/>
    </source>
</evidence>
<evidence type="ECO:0000256" key="2">
    <source>
        <dbReference type="SAM" id="MobiDB-lite"/>
    </source>
</evidence>
<dbReference type="SUPFAM" id="SSF111369">
    <property type="entry name" value="HlyD-like secretion proteins"/>
    <property type="match status" value="2"/>
</dbReference>
<dbReference type="Gene3D" id="1.10.287.470">
    <property type="entry name" value="Helix hairpin bin"/>
    <property type="match status" value="1"/>
</dbReference>
<proteinExistence type="predicted"/>
<keyword evidence="3" id="KW-1133">Transmembrane helix</keyword>
<dbReference type="GO" id="GO:1990281">
    <property type="term" value="C:efflux pump complex"/>
    <property type="evidence" value="ECO:0007669"/>
    <property type="project" value="TreeGrafter"/>
</dbReference>
<accession>A0A3B0UGD6</accession>
<dbReference type="Gene3D" id="2.40.30.170">
    <property type="match status" value="1"/>
</dbReference>
<sequence length="434" mass="47183">MIDKENSTIGDVKPSKNLSPDGLAPENTNSENFTLEKKPKKLFGIFSVLIRLILAIAIVGGAIFLAQDMINNRPEVVKRAEFERSFTVATITAQPQTFKQEILAFGEVVAALNLNIRAPAAGEVIFVAPNLRPGGFLEAGQVLVKVDPFDYELARSDAQTALADARTSLAEEEEQLRIQVLNIEFAQNSLDLAEADLERAKTLFASGSVTSQQLESRELLLFQRDQALRQAQSETILRKQGVLRRQSAIENALRSLERADRALAETTIITPFDAVVISSNVVPGATFGQGEEVASVYQANALEVRFTLSQNQYGELLSEGLIGRKLEVIWDVKPEIISANGTISRIGAQINAADGGVELFAVLDSEMQTSILPGAFVSVNLTGRSFENVLSIPETSLYSGGQFYVIDDGRMKSVQAQVLARNGENLIVDADVDV</sequence>
<gene>
    <name evidence="4" type="ORF">MNBD_ALPHA11-439</name>
</gene>
<protein>
    <recommendedName>
        <fullName evidence="5">RND efflux pump membrane fusion protein barrel-sandwich domain-containing protein</fullName>
    </recommendedName>
</protein>
<dbReference type="PANTHER" id="PTHR30469">
    <property type="entry name" value="MULTIDRUG RESISTANCE PROTEIN MDTA"/>
    <property type="match status" value="1"/>
</dbReference>
<dbReference type="AlphaFoldDB" id="A0A3B0UGD6"/>
<keyword evidence="3" id="KW-0472">Membrane</keyword>
<dbReference type="GO" id="GO:0015562">
    <property type="term" value="F:efflux transmembrane transporter activity"/>
    <property type="evidence" value="ECO:0007669"/>
    <property type="project" value="TreeGrafter"/>
</dbReference>
<dbReference type="EMBL" id="UOEQ01000183">
    <property type="protein sequence ID" value="VAW18676.1"/>
    <property type="molecule type" value="Genomic_DNA"/>
</dbReference>
<organism evidence="4">
    <name type="scientific">hydrothermal vent metagenome</name>
    <dbReference type="NCBI Taxonomy" id="652676"/>
    <lineage>
        <taxon>unclassified sequences</taxon>
        <taxon>metagenomes</taxon>
        <taxon>ecological metagenomes</taxon>
    </lineage>
</organism>
<feature type="non-terminal residue" evidence="4">
    <location>
        <position position="434"/>
    </location>
</feature>
<feature type="coiled-coil region" evidence="1">
    <location>
        <begin position="155"/>
        <end position="203"/>
    </location>
</feature>
<keyword evidence="3" id="KW-0812">Transmembrane</keyword>
<evidence type="ECO:0008006" key="5">
    <source>
        <dbReference type="Google" id="ProtNLM"/>
    </source>
</evidence>